<sequence>MRDNRHDSAYLFGAVCPECCIGATIIMPVVNSEAMAEHLREISTQVAPSAHAVLVLDGAGWHQAGERLPVPDNISMLPLPPYAPELNPVENIWQFLRGNFLSHQVWNSYDEILAACRNAWNKFMQMPEQIASIDLPPSEWSGICFRFWPEGGLGWRGTYGPPRPQGVIFIWL</sequence>
<keyword evidence="3" id="KW-1185">Reference proteome</keyword>
<proteinExistence type="predicted"/>
<gene>
    <name evidence="2" type="ordered locus">Acry_3115</name>
</gene>
<dbReference type="Pfam" id="PF13358">
    <property type="entry name" value="DDE_3"/>
    <property type="match status" value="1"/>
</dbReference>
<evidence type="ECO:0000313" key="3">
    <source>
        <dbReference type="Proteomes" id="UP000000245"/>
    </source>
</evidence>
<dbReference type="KEGG" id="acr:Acry_3115"/>
<dbReference type="InterPro" id="IPR036397">
    <property type="entry name" value="RNaseH_sf"/>
</dbReference>
<dbReference type="EMBL" id="CP000689">
    <property type="protein sequence ID" value="ABQ28744.1"/>
    <property type="molecule type" value="Genomic_DNA"/>
</dbReference>
<evidence type="ECO:0000313" key="2">
    <source>
        <dbReference type="EMBL" id="ABQ28744.1"/>
    </source>
</evidence>
<geneLocation type="plasmid" evidence="2 3">
    <name>pACRY01</name>
</geneLocation>
<dbReference type="NCBIfam" id="NF033545">
    <property type="entry name" value="transpos_IS630"/>
    <property type="match status" value="1"/>
</dbReference>
<feature type="domain" description="Tc1-like transposase DDE" evidence="1">
    <location>
        <begin position="4"/>
        <end position="111"/>
    </location>
</feature>
<reference evidence="2 3" key="1">
    <citation type="submission" date="2007-05" db="EMBL/GenBank/DDBJ databases">
        <title>Complete sequence of plasmid1 pACRY01 of Acidiphilium cryptum JF-5.</title>
        <authorList>
            <consortium name="US DOE Joint Genome Institute"/>
            <person name="Copeland A."/>
            <person name="Lucas S."/>
            <person name="Lapidus A."/>
            <person name="Barry K."/>
            <person name="Detter J.C."/>
            <person name="Glavina del Rio T."/>
            <person name="Hammon N."/>
            <person name="Israni S."/>
            <person name="Dalin E."/>
            <person name="Tice H."/>
            <person name="Pitluck S."/>
            <person name="Sims D."/>
            <person name="Brettin T."/>
            <person name="Bruce D."/>
            <person name="Han C."/>
            <person name="Schmutz J."/>
            <person name="Larimer F."/>
            <person name="Land M."/>
            <person name="Hauser L."/>
            <person name="Kyrpides N."/>
            <person name="Kim E."/>
            <person name="Magnuson T."/>
            <person name="Richardson P."/>
        </authorList>
    </citation>
    <scope>NUCLEOTIDE SEQUENCE [LARGE SCALE GENOMIC DNA]</scope>
    <source>
        <strain evidence="3">JF-5</strain>
        <plasmid evidence="3">Plasmid pACRY01</plasmid>
    </source>
</reference>
<dbReference type="InterPro" id="IPR047655">
    <property type="entry name" value="Transpos_IS630-like"/>
</dbReference>
<dbReference type="GO" id="GO:0003676">
    <property type="term" value="F:nucleic acid binding"/>
    <property type="evidence" value="ECO:0007669"/>
    <property type="project" value="InterPro"/>
</dbReference>
<dbReference type="Proteomes" id="UP000000245">
    <property type="component" value="Plasmid pACRY01"/>
</dbReference>
<name>A5FT12_ACICJ</name>
<dbReference type="HOGENOM" id="CLU_056788_6_1_5"/>
<evidence type="ECO:0000259" key="1">
    <source>
        <dbReference type="Pfam" id="PF13358"/>
    </source>
</evidence>
<dbReference type="Gene3D" id="3.30.420.10">
    <property type="entry name" value="Ribonuclease H-like superfamily/Ribonuclease H"/>
    <property type="match status" value="1"/>
</dbReference>
<protein>
    <recommendedName>
        <fullName evidence="1">Tc1-like transposase DDE domain-containing protein</fullName>
    </recommendedName>
</protein>
<dbReference type="AlphaFoldDB" id="A5FT12"/>
<keyword evidence="2" id="KW-0614">Plasmid</keyword>
<accession>A5FT12</accession>
<organism evidence="2 3">
    <name type="scientific">Acidiphilium cryptum (strain JF-5)</name>
    <dbReference type="NCBI Taxonomy" id="349163"/>
    <lineage>
        <taxon>Bacteria</taxon>
        <taxon>Pseudomonadati</taxon>
        <taxon>Pseudomonadota</taxon>
        <taxon>Alphaproteobacteria</taxon>
        <taxon>Acetobacterales</taxon>
        <taxon>Acidocellaceae</taxon>
        <taxon>Acidiphilium</taxon>
    </lineage>
</organism>
<dbReference type="InterPro" id="IPR038717">
    <property type="entry name" value="Tc1-like_DDE_dom"/>
</dbReference>